<keyword evidence="1" id="KW-0472">Membrane</keyword>
<reference evidence="2 3" key="1">
    <citation type="submission" date="2014-06" db="EMBL/GenBank/DDBJ databases">
        <authorList>
            <person name="Swart Estienne"/>
        </authorList>
    </citation>
    <scope>NUCLEOTIDE SEQUENCE [LARGE SCALE GENOMIC DNA]</scope>
    <source>
        <strain evidence="2 3">130c</strain>
    </source>
</reference>
<gene>
    <name evidence="2" type="primary">Contig6599.g7059</name>
    <name evidence="2" type="ORF">STYLEM_11338</name>
</gene>
<keyword evidence="1" id="KW-0812">Transmembrane</keyword>
<evidence type="ECO:0008006" key="4">
    <source>
        <dbReference type="Google" id="ProtNLM"/>
    </source>
</evidence>
<keyword evidence="1" id="KW-1133">Transmembrane helix</keyword>
<feature type="transmembrane region" description="Helical" evidence="1">
    <location>
        <begin position="94"/>
        <end position="113"/>
    </location>
</feature>
<protein>
    <recommendedName>
        <fullName evidence="4">Transmembrane protein</fullName>
    </recommendedName>
</protein>
<dbReference type="Proteomes" id="UP000039865">
    <property type="component" value="Unassembled WGS sequence"/>
</dbReference>
<dbReference type="InParanoid" id="A0A078AN31"/>
<proteinExistence type="predicted"/>
<dbReference type="OrthoDB" id="60708at2759"/>
<name>A0A078AN31_STYLE</name>
<organism evidence="2 3">
    <name type="scientific">Stylonychia lemnae</name>
    <name type="common">Ciliate</name>
    <dbReference type="NCBI Taxonomy" id="5949"/>
    <lineage>
        <taxon>Eukaryota</taxon>
        <taxon>Sar</taxon>
        <taxon>Alveolata</taxon>
        <taxon>Ciliophora</taxon>
        <taxon>Intramacronucleata</taxon>
        <taxon>Spirotrichea</taxon>
        <taxon>Stichotrichia</taxon>
        <taxon>Sporadotrichida</taxon>
        <taxon>Oxytrichidae</taxon>
        <taxon>Stylonychinae</taxon>
        <taxon>Stylonychia</taxon>
    </lineage>
</organism>
<evidence type="ECO:0000256" key="1">
    <source>
        <dbReference type="SAM" id="Phobius"/>
    </source>
</evidence>
<dbReference type="AlphaFoldDB" id="A0A078AN31"/>
<feature type="transmembrane region" description="Helical" evidence="1">
    <location>
        <begin position="59"/>
        <end position="82"/>
    </location>
</feature>
<keyword evidence="3" id="KW-1185">Reference proteome</keyword>
<evidence type="ECO:0000313" key="3">
    <source>
        <dbReference type="Proteomes" id="UP000039865"/>
    </source>
</evidence>
<sequence>MGSLRDSSRQNTQSDEDGVGHVNNQVIIRQEEDMVDLNHINLRERTNNRIIFRKVPYHIWFVGALIFIASIYLVYTLALGYFGVLNRGPKQGFWWQYLVVVLMFLLSFTFLFAGKIESIIFDRQKQELQLWKTSLFCLRNVKKYSMHDIVDVKGYKKGHSGINVYTLHYKIMIEFRNIPAIKLTETGIENKCIKQVNIDFNVKYILDVPDQKLPWTILH</sequence>
<accession>A0A078AN31</accession>
<evidence type="ECO:0000313" key="2">
    <source>
        <dbReference type="EMBL" id="CDW82308.1"/>
    </source>
</evidence>
<dbReference type="EMBL" id="CCKQ01010791">
    <property type="protein sequence ID" value="CDW82308.1"/>
    <property type="molecule type" value="Genomic_DNA"/>
</dbReference>